<feature type="compositionally biased region" description="Basic and acidic residues" evidence="1">
    <location>
        <begin position="190"/>
        <end position="203"/>
    </location>
</feature>
<comment type="caution">
    <text evidence="2">The sequence shown here is derived from an EMBL/GenBank/DDBJ whole genome shotgun (WGS) entry which is preliminary data.</text>
</comment>
<organism evidence="2 3">
    <name type="scientific">Citricoccus parietis</name>
    <dbReference type="NCBI Taxonomy" id="592307"/>
    <lineage>
        <taxon>Bacteria</taxon>
        <taxon>Bacillati</taxon>
        <taxon>Actinomycetota</taxon>
        <taxon>Actinomycetes</taxon>
        <taxon>Micrococcales</taxon>
        <taxon>Micrococcaceae</taxon>
        <taxon>Citricoccus</taxon>
    </lineage>
</organism>
<feature type="compositionally biased region" description="Low complexity" evidence="1">
    <location>
        <begin position="178"/>
        <end position="189"/>
    </location>
</feature>
<evidence type="ECO:0000256" key="1">
    <source>
        <dbReference type="SAM" id="MobiDB-lite"/>
    </source>
</evidence>
<keyword evidence="3" id="KW-1185">Reference proteome</keyword>
<feature type="compositionally biased region" description="Basic residues" evidence="1">
    <location>
        <begin position="149"/>
        <end position="159"/>
    </location>
</feature>
<dbReference type="EMBL" id="JBHMFI010000001">
    <property type="protein sequence ID" value="MFB9073892.1"/>
    <property type="molecule type" value="Genomic_DNA"/>
</dbReference>
<reference evidence="2 3" key="1">
    <citation type="submission" date="2024-09" db="EMBL/GenBank/DDBJ databases">
        <authorList>
            <person name="Sun Q."/>
            <person name="Mori K."/>
        </authorList>
    </citation>
    <scope>NUCLEOTIDE SEQUENCE [LARGE SCALE GENOMIC DNA]</scope>
    <source>
        <strain evidence="2 3">CCM 7609</strain>
    </source>
</reference>
<evidence type="ECO:0000313" key="2">
    <source>
        <dbReference type="EMBL" id="MFB9073892.1"/>
    </source>
</evidence>
<proteinExistence type="predicted"/>
<accession>A0ABV5G4M5</accession>
<evidence type="ECO:0000313" key="3">
    <source>
        <dbReference type="Proteomes" id="UP001589575"/>
    </source>
</evidence>
<protein>
    <submittedName>
        <fullName evidence="2">Uncharacterized protein</fullName>
    </submittedName>
</protein>
<feature type="region of interest" description="Disordered" evidence="1">
    <location>
        <begin position="121"/>
        <end position="203"/>
    </location>
</feature>
<dbReference type="Proteomes" id="UP001589575">
    <property type="component" value="Unassembled WGS sequence"/>
</dbReference>
<gene>
    <name evidence="2" type="ORF">ACFFX0_22905</name>
</gene>
<sequence length="203" mass="21552">MDNRPCGDRPAGGAARHRGDRRCLWIEGQGVLGPTALTRGAVGDNGASALELGHHLAEGLRGAVGVGLGVEAEVRGAGLPAAEVDRWCVGVQGDQCHEGQQAVVTVAQVLPVIGDHHRVGRAHQRCSRAPPFQGGGAVTSSAPGCPEPRRRRRGRHAAHGQRQGGDRRWCPRGPPPQRLRLASRSSTRSRIGDRRQYDRPSPG</sequence>
<name>A0ABV5G4M5_9MICC</name>